<evidence type="ECO:0000256" key="3">
    <source>
        <dbReference type="ARBA" id="ARBA00022692"/>
    </source>
</evidence>
<evidence type="ECO:0000256" key="1">
    <source>
        <dbReference type="ARBA" id="ARBA00004370"/>
    </source>
</evidence>
<dbReference type="AlphaFoldDB" id="A0A849SSI4"/>
<feature type="transmembrane region" description="Helical" evidence="8">
    <location>
        <begin position="185"/>
        <end position="204"/>
    </location>
</feature>
<dbReference type="Pfam" id="PF01127">
    <property type="entry name" value="Sdh_cyt"/>
    <property type="match status" value="1"/>
</dbReference>
<dbReference type="GO" id="GO:0016020">
    <property type="term" value="C:membrane"/>
    <property type="evidence" value="ECO:0007669"/>
    <property type="project" value="UniProtKB-SubCell"/>
</dbReference>
<name>A0A849SSI4_UNCEI</name>
<sequence>MRVSDSTYYTLKRLHSLSGVVPIGAFLLEHFLTNSRALQGAAAFDRAAAELAGLPYVVLLEAGGIWMPILFHMVLGILIATTSQANLDRHGYARNWHYSLQRFSGLFLVLYLVYHTWSTRFSAEAMSAPSLFAYMREHLSHPGVFAFYVLGVIAACYHFGNGLFGFAIHWGLVTSRSAQRWAGRAAMAVVVVLSLVGINALLAFTGHGLNLFQKHAPPPADVTVMNASEHR</sequence>
<evidence type="ECO:0000256" key="7">
    <source>
        <dbReference type="ARBA" id="ARBA00023136"/>
    </source>
</evidence>
<comment type="caution">
    <text evidence="9">The sequence shown here is derived from an EMBL/GenBank/DDBJ whole genome shotgun (WGS) entry which is preliminary data.</text>
</comment>
<evidence type="ECO:0000313" key="9">
    <source>
        <dbReference type="EMBL" id="NOT35634.1"/>
    </source>
</evidence>
<protein>
    <submittedName>
        <fullName evidence="9">Succinate dehydrogenase</fullName>
    </submittedName>
</protein>
<reference evidence="9 10" key="1">
    <citation type="submission" date="2020-04" db="EMBL/GenBank/DDBJ databases">
        <title>Metagenomic profiling of ammonia- and methane-oxidizing microorganisms in a Dutch drinking water treatment plant.</title>
        <authorList>
            <person name="Poghosyan L."/>
            <person name="Leucker S."/>
        </authorList>
    </citation>
    <scope>NUCLEOTIDE SEQUENCE [LARGE SCALE GENOMIC DNA]</scope>
    <source>
        <strain evidence="9">S-RSF-IL-03</strain>
    </source>
</reference>
<dbReference type="InterPro" id="IPR034804">
    <property type="entry name" value="SQR/QFR_C/D"/>
</dbReference>
<keyword evidence="5 8" id="KW-1133">Transmembrane helix</keyword>
<evidence type="ECO:0000256" key="5">
    <source>
        <dbReference type="ARBA" id="ARBA00022989"/>
    </source>
</evidence>
<dbReference type="EMBL" id="JABFRW010000207">
    <property type="protein sequence ID" value="NOT35634.1"/>
    <property type="molecule type" value="Genomic_DNA"/>
</dbReference>
<keyword evidence="2" id="KW-0349">Heme</keyword>
<dbReference type="SUPFAM" id="SSF81343">
    <property type="entry name" value="Fumarate reductase respiratory complex transmembrane subunits"/>
    <property type="match status" value="1"/>
</dbReference>
<feature type="transmembrane region" description="Helical" evidence="8">
    <location>
        <begin position="99"/>
        <end position="117"/>
    </location>
</feature>
<evidence type="ECO:0000256" key="6">
    <source>
        <dbReference type="ARBA" id="ARBA00023004"/>
    </source>
</evidence>
<keyword evidence="6" id="KW-0408">Iron</keyword>
<dbReference type="Proteomes" id="UP000580839">
    <property type="component" value="Unassembled WGS sequence"/>
</dbReference>
<organism evidence="9 10">
    <name type="scientific">Eiseniibacteriota bacterium</name>
    <dbReference type="NCBI Taxonomy" id="2212470"/>
    <lineage>
        <taxon>Bacteria</taxon>
        <taxon>Candidatus Eiseniibacteriota</taxon>
    </lineage>
</organism>
<keyword evidence="4" id="KW-0479">Metal-binding</keyword>
<dbReference type="GO" id="GO:0046872">
    <property type="term" value="F:metal ion binding"/>
    <property type="evidence" value="ECO:0007669"/>
    <property type="project" value="UniProtKB-KW"/>
</dbReference>
<gene>
    <name evidence="9" type="ORF">HOP12_15930</name>
</gene>
<accession>A0A849SSI4</accession>
<keyword evidence="7 8" id="KW-0472">Membrane</keyword>
<feature type="transmembrane region" description="Helical" evidence="8">
    <location>
        <begin position="145"/>
        <end position="173"/>
    </location>
</feature>
<evidence type="ECO:0000256" key="2">
    <source>
        <dbReference type="ARBA" id="ARBA00022617"/>
    </source>
</evidence>
<dbReference type="InterPro" id="IPR000701">
    <property type="entry name" value="SuccDH_FuR_B_TM-su"/>
</dbReference>
<evidence type="ECO:0000256" key="4">
    <source>
        <dbReference type="ARBA" id="ARBA00022723"/>
    </source>
</evidence>
<evidence type="ECO:0000256" key="8">
    <source>
        <dbReference type="SAM" id="Phobius"/>
    </source>
</evidence>
<comment type="subcellular location">
    <subcellularLocation>
        <location evidence="1">Membrane</location>
    </subcellularLocation>
</comment>
<proteinExistence type="predicted"/>
<feature type="transmembrane region" description="Helical" evidence="8">
    <location>
        <begin position="65"/>
        <end position="87"/>
    </location>
</feature>
<dbReference type="Gene3D" id="1.20.1300.10">
    <property type="entry name" value="Fumarate reductase/succinate dehydrogenase, transmembrane subunit"/>
    <property type="match status" value="1"/>
</dbReference>
<evidence type="ECO:0000313" key="10">
    <source>
        <dbReference type="Proteomes" id="UP000580839"/>
    </source>
</evidence>
<keyword evidence="3 8" id="KW-0812">Transmembrane</keyword>